<dbReference type="Gene3D" id="3.40.50.300">
    <property type="entry name" value="P-loop containing nucleotide triphosphate hydrolases"/>
    <property type="match status" value="1"/>
</dbReference>
<dbReference type="InterPro" id="IPR003439">
    <property type="entry name" value="ABC_transporter-like_ATP-bd"/>
</dbReference>
<evidence type="ECO:0000313" key="11">
    <source>
        <dbReference type="EMBL" id="OGM01707.1"/>
    </source>
</evidence>
<evidence type="ECO:0000259" key="9">
    <source>
        <dbReference type="PROSITE" id="PS50893"/>
    </source>
</evidence>
<evidence type="ECO:0000256" key="5">
    <source>
        <dbReference type="ARBA" id="ARBA00022840"/>
    </source>
</evidence>
<proteinExistence type="predicted"/>
<dbReference type="Pfam" id="PF00664">
    <property type="entry name" value="ABC_membrane"/>
    <property type="match status" value="1"/>
</dbReference>
<evidence type="ECO:0000313" key="12">
    <source>
        <dbReference type="Proteomes" id="UP000178735"/>
    </source>
</evidence>
<dbReference type="SUPFAM" id="SSF90123">
    <property type="entry name" value="ABC transporter transmembrane region"/>
    <property type="match status" value="1"/>
</dbReference>
<gene>
    <name evidence="11" type="ORF">A2008_12460</name>
</gene>
<dbReference type="GO" id="GO:0005886">
    <property type="term" value="C:plasma membrane"/>
    <property type="evidence" value="ECO:0007669"/>
    <property type="project" value="UniProtKB-SubCell"/>
</dbReference>
<evidence type="ECO:0000256" key="2">
    <source>
        <dbReference type="ARBA" id="ARBA00022448"/>
    </source>
</evidence>
<dbReference type="PROSITE" id="PS00211">
    <property type="entry name" value="ABC_TRANSPORTER_1"/>
    <property type="match status" value="1"/>
</dbReference>
<dbReference type="CDD" id="cd18544">
    <property type="entry name" value="ABC_6TM_TmrA_like"/>
    <property type="match status" value="1"/>
</dbReference>
<organism evidence="11 12">
    <name type="scientific">Candidatus Wallbacteria bacterium GWC2_49_35</name>
    <dbReference type="NCBI Taxonomy" id="1817813"/>
    <lineage>
        <taxon>Bacteria</taxon>
        <taxon>Candidatus Walliibacteriota</taxon>
    </lineage>
</organism>
<reference evidence="11 12" key="1">
    <citation type="journal article" date="2016" name="Nat. Commun.">
        <title>Thousands of microbial genomes shed light on interconnected biogeochemical processes in an aquifer system.</title>
        <authorList>
            <person name="Anantharaman K."/>
            <person name="Brown C.T."/>
            <person name="Hug L.A."/>
            <person name="Sharon I."/>
            <person name="Castelle C.J."/>
            <person name="Probst A.J."/>
            <person name="Thomas B.C."/>
            <person name="Singh A."/>
            <person name="Wilkins M.J."/>
            <person name="Karaoz U."/>
            <person name="Brodie E.L."/>
            <person name="Williams K.H."/>
            <person name="Hubbard S.S."/>
            <person name="Banfield J.F."/>
        </authorList>
    </citation>
    <scope>NUCLEOTIDE SEQUENCE [LARGE SCALE GENOMIC DNA]</scope>
</reference>
<evidence type="ECO:0000256" key="4">
    <source>
        <dbReference type="ARBA" id="ARBA00022741"/>
    </source>
</evidence>
<dbReference type="CDD" id="cd03254">
    <property type="entry name" value="ABCC_Glucan_exporter_like"/>
    <property type="match status" value="1"/>
</dbReference>
<evidence type="ECO:0008006" key="13">
    <source>
        <dbReference type="Google" id="ProtNLM"/>
    </source>
</evidence>
<name>A0A1F7WGP6_9BACT</name>
<feature type="transmembrane region" description="Helical" evidence="8">
    <location>
        <begin position="101"/>
        <end position="120"/>
    </location>
</feature>
<comment type="subcellular location">
    <subcellularLocation>
        <location evidence="1">Cell membrane</location>
        <topology evidence="1">Multi-pass membrane protein</topology>
    </subcellularLocation>
</comment>
<feature type="domain" description="ABC transporter" evidence="9">
    <location>
        <begin position="195"/>
        <end position="429"/>
    </location>
</feature>
<dbReference type="InterPro" id="IPR011527">
    <property type="entry name" value="ABC1_TM_dom"/>
</dbReference>
<dbReference type="InterPro" id="IPR017871">
    <property type="entry name" value="ABC_transporter-like_CS"/>
</dbReference>
<dbReference type="InterPro" id="IPR027417">
    <property type="entry name" value="P-loop_NTPase"/>
</dbReference>
<evidence type="ECO:0000256" key="1">
    <source>
        <dbReference type="ARBA" id="ARBA00004651"/>
    </source>
</evidence>
<evidence type="ECO:0000256" key="6">
    <source>
        <dbReference type="ARBA" id="ARBA00022989"/>
    </source>
</evidence>
<dbReference type="STRING" id="1817813.A2008_12460"/>
<dbReference type="GO" id="GO:0005524">
    <property type="term" value="F:ATP binding"/>
    <property type="evidence" value="ECO:0007669"/>
    <property type="project" value="UniProtKB-KW"/>
</dbReference>
<evidence type="ECO:0000256" key="3">
    <source>
        <dbReference type="ARBA" id="ARBA00022692"/>
    </source>
</evidence>
<dbReference type="PANTHER" id="PTHR43394:SF1">
    <property type="entry name" value="ATP-BINDING CASSETTE SUB-FAMILY B MEMBER 10, MITOCHONDRIAL"/>
    <property type="match status" value="1"/>
</dbReference>
<feature type="transmembrane region" description="Helical" evidence="8">
    <location>
        <begin position="6"/>
        <end position="36"/>
    </location>
</feature>
<feature type="domain" description="ABC transmembrane type-1" evidence="10">
    <location>
        <begin position="1"/>
        <end position="161"/>
    </location>
</feature>
<dbReference type="EMBL" id="MGFH01000229">
    <property type="protein sequence ID" value="OGM01707.1"/>
    <property type="molecule type" value="Genomic_DNA"/>
</dbReference>
<feature type="non-terminal residue" evidence="11">
    <location>
        <position position="1"/>
    </location>
</feature>
<evidence type="ECO:0000256" key="8">
    <source>
        <dbReference type="SAM" id="Phobius"/>
    </source>
</evidence>
<dbReference type="SUPFAM" id="SSF52540">
    <property type="entry name" value="P-loop containing nucleoside triphosphate hydrolases"/>
    <property type="match status" value="1"/>
</dbReference>
<keyword evidence="4" id="KW-0547">Nucleotide-binding</keyword>
<keyword evidence="7 8" id="KW-0472">Membrane</keyword>
<dbReference type="InterPro" id="IPR003593">
    <property type="entry name" value="AAA+_ATPase"/>
</dbReference>
<dbReference type="PROSITE" id="PS50893">
    <property type="entry name" value="ABC_TRANSPORTER_2"/>
    <property type="match status" value="1"/>
</dbReference>
<sequence>FFSLFGIAAMLLFLDLRLGLITLSILPVICVITVIYRKYARDAYREVRVNQAALNAYFQENVSGVCEVQNFTREEANFKKFDAINAKNRDTFIRSIKQNAMFFPAVELINATAIAAVIYFGGREVMGETIGFGVLVAFTQYINRFFKPIRDIAEKYNIFQMAMASCEKTFSLLDLKPAIAGPENPTVLEGFKGNIKFDNVVFEYNEGDEILHGVSFEVKSGESVAIVGRTGSGKTTIINLLARFYDIKSGTITIDGHDIKTLSLEALRSYIAIMQQDVFLFSASVDKNIRMNNPKISFPQVVAAARFVNAEKFIEKLPQKYNQPVGERGVTLSVGQRQLLALARAIAFDPGIIIMDEATSSVDTETEFLIRDAMKKVLKGRTSIIIAHRLSTIKNVDRIIVLHKGRVRETGSHEELLKMRGMYYKLYELQYREQEENEKTASV</sequence>
<dbReference type="Gene3D" id="1.20.1560.10">
    <property type="entry name" value="ABC transporter type 1, transmembrane domain"/>
    <property type="match status" value="1"/>
</dbReference>
<dbReference type="PROSITE" id="PS50929">
    <property type="entry name" value="ABC_TM1F"/>
    <property type="match status" value="1"/>
</dbReference>
<dbReference type="GO" id="GO:0015421">
    <property type="term" value="F:ABC-type oligopeptide transporter activity"/>
    <property type="evidence" value="ECO:0007669"/>
    <property type="project" value="TreeGrafter"/>
</dbReference>
<accession>A0A1F7WGP6</accession>
<dbReference type="Pfam" id="PF00005">
    <property type="entry name" value="ABC_tran"/>
    <property type="match status" value="1"/>
</dbReference>
<dbReference type="InterPro" id="IPR036640">
    <property type="entry name" value="ABC1_TM_sf"/>
</dbReference>
<keyword evidence="3 8" id="KW-0812">Transmembrane</keyword>
<protein>
    <recommendedName>
        <fullName evidence="13">ABC transporter ATP-binding protein</fullName>
    </recommendedName>
</protein>
<dbReference type="GO" id="GO:0016887">
    <property type="term" value="F:ATP hydrolysis activity"/>
    <property type="evidence" value="ECO:0007669"/>
    <property type="project" value="InterPro"/>
</dbReference>
<evidence type="ECO:0000256" key="7">
    <source>
        <dbReference type="ARBA" id="ARBA00023136"/>
    </source>
</evidence>
<keyword evidence="2" id="KW-0813">Transport</keyword>
<dbReference type="SMART" id="SM00382">
    <property type="entry name" value="AAA"/>
    <property type="match status" value="1"/>
</dbReference>
<dbReference type="Proteomes" id="UP000178735">
    <property type="component" value="Unassembled WGS sequence"/>
</dbReference>
<comment type="caution">
    <text evidence="11">The sequence shown here is derived from an EMBL/GenBank/DDBJ whole genome shotgun (WGS) entry which is preliminary data.</text>
</comment>
<dbReference type="PANTHER" id="PTHR43394">
    <property type="entry name" value="ATP-DEPENDENT PERMEASE MDL1, MITOCHONDRIAL"/>
    <property type="match status" value="1"/>
</dbReference>
<dbReference type="AlphaFoldDB" id="A0A1F7WGP6"/>
<dbReference type="InterPro" id="IPR039421">
    <property type="entry name" value="Type_1_exporter"/>
</dbReference>
<dbReference type="FunFam" id="3.40.50.300:FF:000287">
    <property type="entry name" value="Multidrug ABC transporter ATP-binding protein"/>
    <property type="match status" value="1"/>
</dbReference>
<keyword evidence="6 8" id="KW-1133">Transmembrane helix</keyword>
<evidence type="ECO:0000259" key="10">
    <source>
        <dbReference type="PROSITE" id="PS50929"/>
    </source>
</evidence>
<keyword evidence="5" id="KW-0067">ATP-binding</keyword>